<dbReference type="OrthoDB" id="5949373at2"/>
<name>A0A240UFM6_9BURK</name>
<accession>A0A240UFM6</accession>
<dbReference type="Pfam" id="PF11828">
    <property type="entry name" value="DUF3348"/>
    <property type="match status" value="1"/>
</dbReference>
<evidence type="ECO:0000313" key="2">
    <source>
        <dbReference type="Proteomes" id="UP000194440"/>
    </source>
</evidence>
<gene>
    <name evidence="1" type="ORF">CBP36_17090</name>
</gene>
<dbReference type="AlphaFoldDB" id="A0A240UFM6"/>
<proteinExistence type="predicted"/>
<dbReference type="EMBL" id="CP021366">
    <property type="protein sequence ID" value="ART60301.1"/>
    <property type="molecule type" value="Genomic_DNA"/>
</dbReference>
<dbReference type="KEGG" id="acin:CBP34_17445"/>
<keyword evidence="2" id="KW-1185">Reference proteome</keyword>
<dbReference type="KEGG" id="acip:CBP36_17090"/>
<dbReference type="Proteomes" id="UP000194440">
    <property type="component" value="Chromosome"/>
</dbReference>
<organism evidence="1 2">
    <name type="scientific">Acidovorax carolinensis</name>
    <dbReference type="NCBI Taxonomy" id="553814"/>
    <lineage>
        <taxon>Bacteria</taxon>
        <taxon>Pseudomonadati</taxon>
        <taxon>Pseudomonadota</taxon>
        <taxon>Betaproteobacteria</taxon>
        <taxon>Burkholderiales</taxon>
        <taxon>Comamonadaceae</taxon>
        <taxon>Acidovorax</taxon>
    </lineage>
</organism>
<sequence>MYLHHRFTSSSLLVLLQQWTGVEHKGESQQDVALHLSQWLRAVDAIQLSRALHAIQSMPSETERFGPAVDMRALDAAFQSAKADVMALITAHIAPARATRGRAHHTPVYDSYLHAPEDFAALIQRYLGQQKQMDVKLAALRAQMRQQLSRGTPALRQLAALDGVMERMLGAHEQRIWASLPGYLERRMAHRRQQHQQALQTSGPDDAPQNSRQPGGWLCEFEQDSQALLLAEMQVRLQPIMGLLEAAHNETTGQRE</sequence>
<dbReference type="RefSeq" id="WP_086928264.1">
    <property type="nucleotide sequence ID" value="NZ_CP021361.1"/>
</dbReference>
<evidence type="ECO:0000313" key="1">
    <source>
        <dbReference type="EMBL" id="ART60301.1"/>
    </source>
</evidence>
<protein>
    <submittedName>
        <fullName evidence="1">Uncharacterized protein</fullName>
    </submittedName>
</protein>
<reference evidence="1" key="1">
    <citation type="submission" date="2017-05" db="EMBL/GenBank/DDBJ databases">
        <title>Polyphasic characterization of four soil-derived phenanthrene-degrading Acidovorax strains and proposal of Acidovorax phenanthrenivorans sp. nov.</title>
        <authorList>
            <person name="Singleton D."/>
            <person name="Lee J."/>
            <person name="Dickey A.N."/>
            <person name="Stroud A."/>
            <person name="Scholl E.H."/>
            <person name="Wright F.A."/>
            <person name="Aitken M.D."/>
        </authorList>
    </citation>
    <scope>NUCLEOTIDE SEQUENCE</scope>
    <source>
        <strain evidence="1">P4</strain>
    </source>
</reference>
<dbReference type="KEGG" id="acis:CBP35_01830"/>
<dbReference type="InterPro" id="IPR021783">
    <property type="entry name" value="DUF3348"/>
</dbReference>
<accession>A0A240U6Q3</accession>